<keyword evidence="1" id="KW-0812">Transmembrane</keyword>
<keyword evidence="1" id="KW-1133">Transmembrane helix</keyword>
<comment type="caution">
    <text evidence="2">The sequence shown here is derived from an EMBL/GenBank/DDBJ whole genome shotgun (WGS) entry which is preliminary data.</text>
</comment>
<evidence type="ECO:0000313" key="2">
    <source>
        <dbReference type="EMBL" id="MBT1685306.1"/>
    </source>
</evidence>
<feature type="transmembrane region" description="Helical" evidence="1">
    <location>
        <begin position="7"/>
        <end position="29"/>
    </location>
</feature>
<evidence type="ECO:0000256" key="1">
    <source>
        <dbReference type="SAM" id="Phobius"/>
    </source>
</evidence>
<keyword evidence="3" id="KW-1185">Reference proteome</keyword>
<feature type="transmembrane region" description="Helical" evidence="1">
    <location>
        <begin position="73"/>
        <end position="93"/>
    </location>
</feature>
<dbReference type="EMBL" id="JAHESC010000002">
    <property type="protein sequence ID" value="MBT1685306.1"/>
    <property type="molecule type" value="Genomic_DNA"/>
</dbReference>
<feature type="transmembrane region" description="Helical" evidence="1">
    <location>
        <begin position="41"/>
        <end position="61"/>
    </location>
</feature>
<reference evidence="2 3" key="1">
    <citation type="submission" date="2021-05" db="EMBL/GenBank/DDBJ databases">
        <title>A Polyphasic approach of four new species of the genus Ohtaekwangia: Ohtaekwangia histidinii sp. nov., Ohtaekwangia cretensis sp. nov., Ohtaekwangia indiensis sp. nov., Ohtaekwangia reichenbachii sp. nov. from diverse environment.</title>
        <authorList>
            <person name="Octaviana S."/>
        </authorList>
    </citation>
    <scope>NUCLEOTIDE SEQUENCE [LARGE SCALE GENOMIC DNA]</scope>
    <source>
        <strain evidence="2 3">PWU37</strain>
    </source>
</reference>
<sequence>MRLYWKYIDLVVQSLCILVALVVLTAVAIESNPHDGDWPLAILFIQLFLGPWQLIGSLASVFRKTKFSKPKSIHLLASLLYLAVLILLFQADIANRRTLLLFTTIPAWILALGYYSITWYEVLKRSERGKGFLPHLGF</sequence>
<gene>
    <name evidence="2" type="ORF">KK078_02000</name>
</gene>
<feature type="transmembrane region" description="Helical" evidence="1">
    <location>
        <begin position="99"/>
        <end position="120"/>
    </location>
</feature>
<name>A0AAP2D4R4_9BACT</name>
<dbReference type="AlphaFoldDB" id="A0AAP2D4R4"/>
<keyword evidence="1" id="KW-0472">Membrane</keyword>
<organism evidence="2 3">
    <name type="scientific">Dawidia soli</name>
    <dbReference type="NCBI Taxonomy" id="2782352"/>
    <lineage>
        <taxon>Bacteria</taxon>
        <taxon>Pseudomonadati</taxon>
        <taxon>Bacteroidota</taxon>
        <taxon>Cytophagia</taxon>
        <taxon>Cytophagales</taxon>
        <taxon>Chryseotaleaceae</taxon>
        <taxon>Dawidia</taxon>
    </lineage>
</organism>
<evidence type="ECO:0000313" key="3">
    <source>
        <dbReference type="Proteomes" id="UP001319180"/>
    </source>
</evidence>
<dbReference type="Proteomes" id="UP001319180">
    <property type="component" value="Unassembled WGS sequence"/>
</dbReference>
<protein>
    <submittedName>
        <fullName evidence="2">Uncharacterized protein</fullName>
    </submittedName>
</protein>
<accession>A0AAP2D4R4</accession>
<dbReference type="RefSeq" id="WP_254088557.1">
    <property type="nucleotide sequence ID" value="NZ_JAHESC010000002.1"/>
</dbReference>
<proteinExistence type="predicted"/>